<keyword evidence="13" id="KW-0175">Coiled coil</keyword>
<dbReference type="InterPro" id="IPR027417">
    <property type="entry name" value="P-loop_NTPase"/>
</dbReference>
<comment type="caution">
    <text evidence="16">The sequence shown here is derived from an EMBL/GenBank/DDBJ whole genome shotgun (WGS) entry which is preliminary data.</text>
</comment>
<organism evidence="16 17">
    <name type="scientific">Nannochloropsis gaditana</name>
    <dbReference type="NCBI Taxonomy" id="72520"/>
    <lineage>
        <taxon>Eukaryota</taxon>
        <taxon>Sar</taxon>
        <taxon>Stramenopiles</taxon>
        <taxon>Ochrophyta</taxon>
        <taxon>Eustigmatophyceae</taxon>
        <taxon>Eustigmatales</taxon>
        <taxon>Monodopsidaceae</taxon>
        <taxon>Nannochloropsis</taxon>
    </lineage>
</organism>
<dbReference type="InterPro" id="IPR014013">
    <property type="entry name" value="Helic_SF1/SF2_ATP-bd_DinG/Rad3"/>
</dbReference>
<evidence type="ECO:0000256" key="6">
    <source>
        <dbReference type="ARBA" id="ARBA00022801"/>
    </source>
</evidence>
<evidence type="ECO:0000256" key="1">
    <source>
        <dbReference type="ARBA" id="ARBA00001966"/>
    </source>
</evidence>
<feature type="region of interest" description="Disordered" evidence="14">
    <location>
        <begin position="125"/>
        <end position="159"/>
    </location>
</feature>
<comment type="cofactor">
    <cofactor evidence="1">
        <name>[4Fe-4S] cluster</name>
        <dbReference type="ChEBI" id="CHEBI:49883"/>
    </cofactor>
</comment>
<evidence type="ECO:0000256" key="13">
    <source>
        <dbReference type="SAM" id="Coils"/>
    </source>
</evidence>
<comment type="subcellular location">
    <subcellularLocation>
        <location evidence="2">Nucleus</location>
    </subcellularLocation>
</comment>
<dbReference type="GO" id="GO:0051536">
    <property type="term" value="F:iron-sulfur cluster binding"/>
    <property type="evidence" value="ECO:0007669"/>
    <property type="project" value="UniProtKB-KW"/>
</dbReference>
<keyword evidence="10" id="KW-0411">Iron-sulfur</keyword>
<feature type="region of interest" description="Disordered" evidence="14">
    <location>
        <begin position="253"/>
        <end position="282"/>
    </location>
</feature>
<dbReference type="SMART" id="SM00488">
    <property type="entry name" value="DEXDc2"/>
    <property type="match status" value="1"/>
</dbReference>
<feature type="compositionally biased region" description="Polar residues" evidence="14">
    <location>
        <begin position="136"/>
        <end position="153"/>
    </location>
</feature>
<sequence length="1022" mass="114463">MYERVCWPSARWCVVNGRSSLALRLLCRLLVCKIYWRFGEWNMASPASNMLSQHSSKTSSMKKEGLRIPFPFEPYPAQKALMEQLYKTIDAGHIGLFESPTGTGKSLSLICASLYWLRDRQRRDEAGEEDPLAAPSLSSTRHGATAMATNTGGETEPDWLRDYGKVKEREAAIEKRRKIRERQQALQHRLEEARHADDRSNTLRKEKYLHGNIGLMERCKKRPFDAGRRGDKKAEGLWDDEEDADLLPVKYESGCEQDDDSDRESTPNDLAYGIDKEGDEGEELDRNTRKILYCSRTHSQVSQFVMEIQKTDFRDDVRVISLSSRKNLCINEEVLKLGSDSRISDRCLDLQKGKNTNIVVSDMQSDQKHTSDKADSKGTKKRPRADASKRQVKCPFLLERDQRQDLYRDYALSKIRNLEDLAALGKKLDTCPYYGTRRAVAQAEVICMPYATLLHKGTRESMKIPLKGNVVLIDEAHNLVEAINAVHTTQLSLQVMSRALNQITLYWERYKSRLSGKNTVYVQQIIRLLGGLVKFVRRKASPHVLATTSATGQEDASATVIMTVNELVFEAGMDNVNLFKVVRYMEQSQISKKVLGFVDRRGTEVQIHGSESTFPATCSPSQATDAGVHGESSAGLGDYVSNNISSLQNVQTFLVTLTGSSRDGRIVLETGHGPQKGRRQMAAGIKFIMLNAAVHFREIVSEARSVVLVGGTMQPVAPIVAQLFPDLPISRLDVFSCGHVIPPQNLLALCMSKGPTGIDFDFTHKSRGLVQQMDELGRLLLNVSTVTPGGLVVFLPSYAYEEKLMTRWRESNLLSKLRSKKSIFSEPKQAKDVEATLQAYSAAIAEGEIHRKEQCSGSGSVGAILFCVVGAKMSEGINFADGMARGVVMVGLPYPDRRDPELQQKMQYLDSLQFFKGAAAANDNTMRSNTEKCIAIGATCGKTYYQNLCMRAVNQSIGRAIRHANDWAAIILVDRRYFADPSIVSLLPKWIADRIVPYNHSQNFGRAFVQLSRFFKDKVDDK</sequence>
<dbReference type="GO" id="GO:0006139">
    <property type="term" value="P:nucleobase-containing compound metabolic process"/>
    <property type="evidence" value="ECO:0007669"/>
    <property type="project" value="InterPro"/>
</dbReference>
<comment type="similarity">
    <text evidence="3">Belongs to the DEAD box helicase family. DEAH subfamily. DDX11/CHL1 sub-subfamily.</text>
</comment>
<evidence type="ECO:0000256" key="11">
    <source>
        <dbReference type="ARBA" id="ARBA00023235"/>
    </source>
</evidence>
<evidence type="ECO:0000256" key="9">
    <source>
        <dbReference type="ARBA" id="ARBA00023004"/>
    </source>
</evidence>
<evidence type="ECO:0000256" key="8">
    <source>
        <dbReference type="ARBA" id="ARBA00022840"/>
    </source>
</evidence>
<dbReference type="GO" id="GO:0034085">
    <property type="term" value="P:establishment of sister chromatid cohesion"/>
    <property type="evidence" value="ECO:0007669"/>
    <property type="project" value="TreeGrafter"/>
</dbReference>
<keyword evidence="12" id="KW-0539">Nucleus</keyword>
<dbReference type="PROSITE" id="PS51193">
    <property type="entry name" value="HELICASE_ATP_BIND_2"/>
    <property type="match status" value="1"/>
</dbReference>
<name>W7UAH0_9STRA</name>
<evidence type="ECO:0000256" key="5">
    <source>
        <dbReference type="ARBA" id="ARBA00022741"/>
    </source>
</evidence>
<feature type="region of interest" description="Disordered" evidence="14">
    <location>
        <begin position="359"/>
        <end position="389"/>
    </location>
</feature>
<dbReference type="GO" id="GO:0003678">
    <property type="term" value="F:DNA helicase activity"/>
    <property type="evidence" value="ECO:0007669"/>
    <property type="project" value="InterPro"/>
</dbReference>
<evidence type="ECO:0000256" key="10">
    <source>
        <dbReference type="ARBA" id="ARBA00023014"/>
    </source>
</evidence>
<dbReference type="Pfam" id="PF13307">
    <property type="entry name" value="Helicase_C_2"/>
    <property type="match status" value="1"/>
</dbReference>
<dbReference type="GO" id="GO:0016818">
    <property type="term" value="F:hydrolase activity, acting on acid anhydrides, in phosphorus-containing anhydrides"/>
    <property type="evidence" value="ECO:0007669"/>
    <property type="project" value="InterPro"/>
</dbReference>
<dbReference type="EMBL" id="AZIL01000117">
    <property type="protein sequence ID" value="EWM29771.1"/>
    <property type="molecule type" value="Genomic_DNA"/>
</dbReference>
<dbReference type="GO" id="GO:0005634">
    <property type="term" value="C:nucleus"/>
    <property type="evidence" value="ECO:0007669"/>
    <property type="project" value="UniProtKB-SubCell"/>
</dbReference>
<keyword evidence="4" id="KW-0479">Metal-binding</keyword>
<dbReference type="AlphaFoldDB" id="W7UAH0"/>
<dbReference type="GO" id="GO:0046872">
    <property type="term" value="F:metal ion binding"/>
    <property type="evidence" value="ECO:0007669"/>
    <property type="project" value="UniProtKB-KW"/>
</dbReference>
<keyword evidence="5" id="KW-0547">Nucleotide-binding</keyword>
<proteinExistence type="inferred from homology"/>
<dbReference type="SUPFAM" id="SSF52540">
    <property type="entry name" value="P-loop containing nucleoside triphosphate hydrolases"/>
    <property type="match status" value="1"/>
</dbReference>
<dbReference type="PANTHER" id="PTHR11472">
    <property type="entry name" value="DNA REPAIR DEAD HELICASE RAD3/XP-D SUBFAMILY MEMBER"/>
    <property type="match status" value="1"/>
</dbReference>
<keyword evidence="6" id="KW-0378">Hydrolase</keyword>
<keyword evidence="7" id="KW-0347">Helicase</keyword>
<feature type="compositionally biased region" description="Basic and acidic residues" evidence="14">
    <location>
        <begin position="365"/>
        <end position="389"/>
    </location>
</feature>
<dbReference type="CDD" id="cd18788">
    <property type="entry name" value="SF2_C_XPD"/>
    <property type="match status" value="1"/>
</dbReference>
<dbReference type="InterPro" id="IPR006555">
    <property type="entry name" value="ATP-dep_Helicase_C"/>
</dbReference>
<keyword evidence="9" id="KW-0408">Iron</keyword>
<dbReference type="OrthoDB" id="267079at2759"/>
<reference evidence="16 17" key="1">
    <citation type="journal article" date="2014" name="Mol. Plant">
        <title>Chromosome Scale Genome Assembly and Transcriptome Profiling of Nannochloropsis gaditana in Nitrogen Depletion.</title>
        <authorList>
            <person name="Corteggiani Carpinelli E."/>
            <person name="Telatin A."/>
            <person name="Vitulo N."/>
            <person name="Forcato C."/>
            <person name="D'Angelo M."/>
            <person name="Schiavon R."/>
            <person name="Vezzi A."/>
            <person name="Giacometti G.M."/>
            <person name="Morosinotto T."/>
            <person name="Valle G."/>
        </authorList>
    </citation>
    <scope>NUCLEOTIDE SEQUENCE [LARGE SCALE GENOMIC DNA]</scope>
    <source>
        <strain evidence="16 17">B-31</strain>
    </source>
</reference>
<dbReference type="InterPro" id="IPR006554">
    <property type="entry name" value="Helicase-like_DEXD_c2"/>
</dbReference>
<evidence type="ECO:0000256" key="2">
    <source>
        <dbReference type="ARBA" id="ARBA00004123"/>
    </source>
</evidence>
<evidence type="ECO:0000256" key="14">
    <source>
        <dbReference type="SAM" id="MobiDB-lite"/>
    </source>
</evidence>
<dbReference type="SMART" id="SM00491">
    <property type="entry name" value="HELICc2"/>
    <property type="match status" value="1"/>
</dbReference>
<dbReference type="Pfam" id="PF06733">
    <property type="entry name" value="DEAD_2"/>
    <property type="match status" value="1"/>
</dbReference>
<gene>
    <name evidence="16" type="ORF">Naga_100022g7</name>
</gene>
<dbReference type="Proteomes" id="UP000019335">
    <property type="component" value="Chromosome 2"/>
</dbReference>
<dbReference type="PANTHER" id="PTHR11472:SF41">
    <property type="entry name" value="ATP-DEPENDENT DNA HELICASE DDX11-RELATED"/>
    <property type="match status" value="1"/>
</dbReference>
<dbReference type="InterPro" id="IPR045028">
    <property type="entry name" value="DinG/Rad3-like"/>
</dbReference>
<protein>
    <submittedName>
        <fullName evidence="16">Dead h (Asp-glu-ala-asp his) box polypeptide 11</fullName>
    </submittedName>
</protein>
<evidence type="ECO:0000313" key="17">
    <source>
        <dbReference type="Proteomes" id="UP000019335"/>
    </source>
</evidence>
<feature type="domain" description="Helicase ATP-binding" evidence="15">
    <location>
        <begin position="64"/>
        <end position="526"/>
    </location>
</feature>
<dbReference type="InterPro" id="IPR013020">
    <property type="entry name" value="Rad3/Chl1-like"/>
</dbReference>
<evidence type="ECO:0000256" key="4">
    <source>
        <dbReference type="ARBA" id="ARBA00022723"/>
    </source>
</evidence>
<keyword evidence="17" id="KW-1185">Reference proteome</keyword>
<dbReference type="NCBIfam" id="TIGR00604">
    <property type="entry name" value="rad3"/>
    <property type="match status" value="1"/>
</dbReference>
<evidence type="ECO:0000313" key="16">
    <source>
        <dbReference type="EMBL" id="EWM29771.1"/>
    </source>
</evidence>
<dbReference type="GO" id="GO:0003677">
    <property type="term" value="F:DNA binding"/>
    <property type="evidence" value="ECO:0007669"/>
    <property type="project" value="InterPro"/>
</dbReference>
<evidence type="ECO:0000256" key="3">
    <source>
        <dbReference type="ARBA" id="ARBA00008435"/>
    </source>
</evidence>
<evidence type="ECO:0000256" key="12">
    <source>
        <dbReference type="ARBA" id="ARBA00023242"/>
    </source>
</evidence>
<evidence type="ECO:0000256" key="7">
    <source>
        <dbReference type="ARBA" id="ARBA00022806"/>
    </source>
</evidence>
<keyword evidence="11" id="KW-0413">Isomerase</keyword>
<dbReference type="InterPro" id="IPR010614">
    <property type="entry name" value="RAD3-like_helicase_DEAD"/>
</dbReference>
<feature type="coiled-coil region" evidence="13">
    <location>
        <begin position="169"/>
        <end position="196"/>
    </location>
</feature>
<evidence type="ECO:0000259" key="15">
    <source>
        <dbReference type="PROSITE" id="PS51193"/>
    </source>
</evidence>
<accession>W7UAH0</accession>
<dbReference type="Gene3D" id="3.40.50.300">
    <property type="entry name" value="P-loop containing nucleotide triphosphate hydrolases"/>
    <property type="match status" value="3"/>
</dbReference>
<dbReference type="GO" id="GO:0005524">
    <property type="term" value="F:ATP binding"/>
    <property type="evidence" value="ECO:0007669"/>
    <property type="project" value="UniProtKB-KW"/>
</dbReference>
<keyword evidence="8" id="KW-0067">ATP-binding</keyword>